<feature type="domain" description="Glycosyl hydrolase family 13 catalytic" evidence="1">
    <location>
        <begin position="24"/>
        <end position="198"/>
    </location>
</feature>
<dbReference type="InterPro" id="IPR017853">
    <property type="entry name" value="GH"/>
</dbReference>
<proteinExistence type="predicted"/>
<name>A0A5A5TFB4_9CHLR</name>
<dbReference type="GO" id="GO:0004556">
    <property type="term" value="F:alpha-amylase activity"/>
    <property type="evidence" value="ECO:0007669"/>
    <property type="project" value="TreeGrafter"/>
</dbReference>
<evidence type="ECO:0000313" key="3">
    <source>
        <dbReference type="Proteomes" id="UP000322530"/>
    </source>
</evidence>
<dbReference type="EMBL" id="BIXY01000054">
    <property type="protein sequence ID" value="GCF09905.1"/>
    <property type="molecule type" value="Genomic_DNA"/>
</dbReference>
<gene>
    <name evidence="2" type="ORF">KDI_34690</name>
</gene>
<dbReference type="SUPFAM" id="SSF51011">
    <property type="entry name" value="Glycosyl hydrolase domain"/>
    <property type="match status" value="1"/>
</dbReference>
<dbReference type="AlphaFoldDB" id="A0A5A5TFB4"/>
<comment type="caution">
    <text evidence="2">The sequence shown here is derived from an EMBL/GenBank/DDBJ whole genome shotgun (WGS) entry which is preliminary data.</text>
</comment>
<dbReference type="Gene3D" id="2.60.40.1180">
    <property type="entry name" value="Golgi alpha-mannosidase II"/>
    <property type="match status" value="1"/>
</dbReference>
<keyword evidence="3" id="KW-1185">Reference proteome</keyword>
<organism evidence="2 3">
    <name type="scientific">Dictyobacter arantiisoli</name>
    <dbReference type="NCBI Taxonomy" id="2014874"/>
    <lineage>
        <taxon>Bacteria</taxon>
        <taxon>Bacillati</taxon>
        <taxon>Chloroflexota</taxon>
        <taxon>Ktedonobacteria</taxon>
        <taxon>Ktedonobacterales</taxon>
        <taxon>Dictyobacteraceae</taxon>
        <taxon>Dictyobacter</taxon>
    </lineage>
</organism>
<dbReference type="Gene3D" id="3.20.20.80">
    <property type="entry name" value="Glycosidases"/>
    <property type="match status" value="1"/>
</dbReference>
<dbReference type="InterPro" id="IPR013780">
    <property type="entry name" value="Glyco_hydro_b"/>
</dbReference>
<sequence length="282" mass="31868">MLQSHAWWQSGVVYQVYPRSFMDSNSDEAHLPFNFQLITTEKWDDQLLRSKVNPYELALPEGAWPNWVLSNHDNARVASRVGSEQARIAQMLLLTLRGTPTCYYADELGLPDVPVPPEFRTDPQGKFGAEFGRDPERTPMQWDAGINAGFTAPGVTPWLPLSADYQVRNVEEQRKDPHSFLSLIRTLLQVRRTQPALNVGTYQPIDAVPAGCFSYLRQYEDQRFLIVLNCGAEELEVELPRLGTGRIVISTHMDHEGTLDLARFSLPANEGYVIQLAEEIPA</sequence>
<dbReference type="PANTHER" id="PTHR10357">
    <property type="entry name" value="ALPHA-AMYLASE FAMILY MEMBER"/>
    <property type="match status" value="1"/>
</dbReference>
<evidence type="ECO:0000313" key="2">
    <source>
        <dbReference type="EMBL" id="GCF09905.1"/>
    </source>
</evidence>
<dbReference type="Pfam" id="PF00128">
    <property type="entry name" value="Alpha-amylase"/>
    <property type="match status" value="1"/>
</dbReference>
<dbReference type="Proteomes" id="UP000322530">
    <property type="component" value="Unassembled WGS sequence"/>
</dbReference>
<dbReference type="OrthoDB" id="9805159at2"/>
<evidence type="ECO:0000259" key="1">
    <source>
        <dbReference type="Pfam" id="PF00128"/>
    </source>
</evidence>
<dbReference type="GO" id="GO:0009313">
    <property type="term" value="P:oligosaccharide catabolic process"/>
    <property type="evidence" value="ECO:0007669"/>
    <property type="project" value="TreeGrafter"/>
</dbReference>
<dbReference type="RefSeq" id="WP_149402814.1">
    <property type="nucleotide sequence ID" value="NZ_BIXY01000054.1"/>
</dbReference>
<protein>
    <recommendedName>
        <fullName evidence="1">Glycosyl hydrolase family 13 catalytic domain-containing protein</fullName>
    </recommendedName>
</protein>
<dbReference type="PANTHER" id="PTHR10357:SF179">
    <property type="entry name" value="NEUTRAL AND BASIC AMINO ACID TRANSPORT PROTEIN RBAT"/>
    <property type="match status" value="1"/>
</dbReference>
<reference evidence="2 3" key="1">
    <citation type="submission" date="2019-01" db="EMBL/GenBank/DDBJ databases">
        <title>Draft genome sequence of Dictyobacter sp. Uno17.</title>
        <authorList>
            <person name="Wang C.M."/>
            <person name="Zheng Y."/>
            <person name="Sakai Y."/>
            <person name="Abe K."/>
            <person name="Yokota A."/>
            <person name="Yabe S."/>
        </authorList>
    </citation>
    <scope>NUCLEOTIDE SEQUENCE [LARGE SCALE GENOMIC DNA]</scope>
    <source>
        <strain evidence="2 3">Uno17</strain>
    </source>
</reference>
<accession>A0A5A5TFB4</accession>
<dbReference type="InterPro" id="IPR006047">
    <property type="entry name" value="GH13_cat_dom"/>
</dbReference>
<dbReference type="SUPFAM" id="SSF51445">
    <property type="entry name" value="(Trans)glycosidases"/>
    <property type="match status" value="2"/>
</dbReference>